<dbReference type="InterPro" id="IPR039801">
    <property type="entry name" value="EPS8-like"/>
</dbReference>
<dbReference type="InterPro" id="IPR013761">
    <property type="entry name" value="SAM/pointed_sf"/>
</dbReference>
<dbReference type="PANTHER" id="PTHR12287:SF23">
    <property type="entry name" value="AROUSER, ISOFORM A-RELATED"/>
    <property type="match status" value="1"/>
</dbReference>
<feature type="compositionally biased region" description="Polar residues" evidence="3">
    <location>
        <begin position="712"/>
        <end position="723"/>
    </location>
</feature>
<evidence type="ECO:0000259" key="4">
    <source>
        <dbReference type="PROSITE" id="PS50002"/>
    </source>
</evidence>
<dbReference type="Pfam" id="PF18016">
    <property type="entry name" value="SAM_3"/>
    <property type="match status" value="1"/>
</dbReference>
<dbReference type="GO" id="GO:0005886">
    <property type="term" value="C:plasma membrane"/>
    <property type="evidence" value="ECO:0007669"/>
    <property type="project" value="TreeGrafter"/>
</dbReference>
<evidence type="ECO:0000313" key="5">
    <source>
        <dbReference type="EMBL" id="CAF0928502.1"/>
    </source>
</evidence>
<proteinExistence type="predicted"/>
<dbReference type="SUPFAM" id="SSF50044">
    <property type="entry name" value="SH3-domain"/>
    <property type="match status" value="2"/>
</dbReference>
<reference evidence="5" key="1">
    <citation type="submission" date="2021-02" db="EMBL/GenBank/DDBJ databases">
        <authorList>
            <person name="Nowell W R."/>
        </authorList>
    </citation>
    <scope>NUCLEOTIDE SEQUENCE</scope>
</reference>
<dbReference type="AlphaFoldDB" id="A0A814BM59"/>
<accession>A0A814BM59</accession>
<evidence type="ECO:0000313" key="6">
    <source>
        <dbReference type="Proteomes" id="UP000663860"/>
    </source>
</evidence>
<dbReference type="Pfam" id="PF22975">
    <property type="entry name" value="EPS8_2nd"/>
    <property type="match status" value="2"/>
</dbReference>
<dbReference type="GO" id="GO:0035023">
    <property type="term" value="P:regulation of Rho protein signal transduction"/>
    <property type="evidence" value="ECO:0007669"/>
    <property type="project" value="TreeGrafter"/>
</dbReference>
<evidence type="ECO:0000256" key="1">
    <source>
        <dbReference type="ARBA" id="ARBA00022443"/>
    </source>
</evidence>
<feature type="compositionally biased region" description="Polar residues" evidence="3">
    <location>
        <begin position="1045"/>
        <end position="1056"/>
    </location>
</feature>
<evidence type="ECO:0000256" key="2">
    <source>
        <dbReference type="PROSITE-ProRule" id="PRU00192"/>
    </source>
</evidence>
<dbReference type="InterPro" id="IPR011993">
    <property type="entry name" value="PH-like_dom_sf"/>
</dbReference>
<feature type="region of interest" description="Disordered" evidence="3">
    <location>
        <begin position="674"/>
        <end position="723"/>
    </location>
</feature>
<dbReference type="PROSITE" id="PS50002">
    <property type="entry name" value="SH3"/>
    <property type="match status" value="2"/>
</dbReference>
<dbReference type="Gene3D" id="2.30.30.40">
    <property type="entry name" value="SH3 Domains"/>
    <property type="match status" value="2"/>
</dbReference>
<dbReference type="EMBL" id="CAJNOE010000111">
    <property type="protein sequence ID" value="CAF0928502.1"/>
    <property type="molecule type" value="Genomic_DNA"/>
</dbReference>
<feature type="region of interest" description="Disordered" evidence="3">
    <location>
        <begin position="452"/>
        <end position="501"/>
    </location>
</feature>
<dbReference type="PANTHER" id="PTHR12287">
    <property type="entry name" value="EPIDERMAL GROWTH FACTOR RECEPTOR KINASE SUBSTRATE EPS8-RELATED PROTEIN"/>
    <property type="match status" value="1"/>
</dbReference>
<dbReference type="GO" id="GO:0007266">
    <property type="term" value="P:Rho protein signal transduction"/>
    <property type="evidence" value="ECO:0007669"/>
    <property type="project" value="TreeGrafter"/>
</dbReference>
<gene>
    <name evidence="5" type="ORF">IZO911_LOCUS13731</name>
</gene>
<dbReference type="Gene3D" id="2.30.29.30">
    <property type="entry name" value="Pleckstrin-homology domain (PH domain)/Phosphotyrosine-binding domain (PTB)"/>
    <property type="match status" value="1"/>
</dbReference>
<feature type="domain" description="SH3" evidence="4">
    <location>
        <begin position="755"/>
        <end position="814"/>
    </location>
</feature>
<keyword evidence="1 2" id="KW-0728">SH3 domain</keyword>
<dbReference type="InterPro" id="IPR041418">
    <property type="entry name" value="SAM_3"/>
</dbReference>
<feature type="compositionally biased region" description="Low complexity" evidence="3">
    <location>
        <begin position="691"/>
        <end position="711"/>
    </location>
</feature>
<organism evidence="5 6">
    <name type="scientific">Adineta steineri</name>
    <dbReference type="NCBI Taxonomy" id="433720"/>
    <lineage>
        <taxon>Eukaryota</taxon>
        <taxon>Metazoa</taxon>
        <taxon>Spiralia</taxon>
        <taxon>Gnathifera</taxon>
        <taxon>Rotifera</taxon>
        <taxon>Eurotatoria</taxon>
        <taxon>Bdelloidea</taxon>
        <taxon>Adinetida</taxon>
        <taxon>Adinetidae</taxon>
        <taxon>Adineta</taxon>
    </lineage>
</organism>
<dbReference type="GO" id="GO:0003779">
    <property type="term" value="F:actin binding"/>
    <property type="evidence" value="ECO:0007669"/>
    <property type="project" value="TreeGrafter"/>
</dbReference>
<sequence length="1107" mass="127167">MTSNQSRPSWHGCLPANHYDSRYYFYNHETDRANSSILNNNILPNAYSPRLNTSTITPDLSRAFRVDAYLLAIIRIEYKRNSFYSTDVVSKLRQKEQTQSFINKPCSLLVTDRSLVIYDRGTQVIAETIPLENVDPTCVYSDVPDTLNDIFMYRLYDRHSSTATNQSTSSHKNDLSSVIVFKCTNKESKLLVDSIRNASGKLLKTPRSARSETRSTIDRRITDAGSMAFYDPLQLPYDHSSTNPTYVVGPQHTSRTMAQQNSSIVSTDYYTRLTDELNKCFDDIELFVRYLEALMEYTRELDRDYRRKDKKPIVGLKQMVEKLPDDKFFIDILQKFKYSFNLLGELKHIIHNPNAPELIHYLLSPLQFIVYTLQTKHPNQLQLAQDIWTPTLTKETKELLFNCLTSKEHDILRNLGPAWIRTTEETPQKFIDYRPVFFEGRSLWIQEPLNDQPLQSARSNDERQSSVWSSTRQTNPNSNNNGSLINHNTRQPSPTTRIDTSTIDRSVKNGGTLENYNTHMQNEHAWAIERKRAGAKIYAVRADRKGQNHKELTVRRGELVEIENNSKKWWLARNFHGGTGHIPHNIVEEIEIEQRPIKTASSNTSAQDIWTPTLTKETKELLFNCLTSKEHDILRNLGPAWIRTTEETPQKFIDYRPVFFEGRSLWIQEPLNDQPLQSARSNDERQSSVWSSTRQTNPNSNNNGSLINHNTRQPSPTTRIDTSTIDRSVKNGGTLENYNTHMQNEHAWAIERKRAGAKIYAVRADRKGQNHKELTVRRGELVEIENNSKKWWLARNFHGDTGHIPHNIVEEIEIEQRPIKTASSNTSVNIPRVSNVFNGEFTDVHQRNGNDYTQYIVRSPSHGNNFIMQSNNSTTTNPTVMRDQFLQETILSPDSATLPSPSSLIPAPPPMPADFLTIRSNPWSTLQTSKSNNKARPRLDIDLSPTQVDELQKELAERITDRVGFISQKSSKEDVQRWLASKHISTKLAQNLYGMNGQQLFELSKSTLDGFTNETESARMYALLAQHKQLSGFKSANKREKPTEQHNSSFNSLQASTINSRKASTINDADDSFSLRPDDTLNRSLKFKLKQRRDKIEQSETAERLVL</sequence>
<dbReference type="InterPro" id="IPR001452">
    <property type="entry name" value="SH3_domain"/>
</dbReference>
<feature type="domain" description="SH3" evidence="4">
    <location>
        <begin position="533"/>
        <end position="592"/>
    </location>
</feature>
<feature type="region of interest" description="Disordered" evidence="3">
    <location>
        <begin position="1035"/>
        <end position="1056"/>
    </location>
</feature>
<feature type="compositionally biased region" description="Polar residues" evidence="3">
    <location>
        <begin position="490"/>
        <end position="501"/>
    </location>
</feature>
<dbReference type="Gene3D" id="1.10.150.50">
    <property type="entry name" value="Transcription Factor, Ets-1"/>
    <property type="match status" value="1"/>
</dbReference>
<dbReference type="InterPro" id="IPR055093">
    <property type="entry name" value="EPS8_2nd"/>
</dbReference>
<protein>
    <recommendedName>
        <fullName evidence="4">SH3 domain-containing protein</fullName>
    </recommendedName>
</protein>
<dbReference type="InterPro" id="IPR036028">
    <property type="entry name" value="SH3-like_dom_sf"/>
</dbReference>
<feature type="compositionally biased region" description="Low complexity" evidence="3">
    <location>
        <begin position="469"/>
        <end position="489"/>
    </location>
</feature>
<dbReference type="Proteomes" id="UP000663860">
    <property type="component" value="Unassembled WGS sequence"/>
</dbReference>
<dbReference type="SMART" id="SM00326">
    <property type="entry name" value="SH3"/>
    <property type="match status" value="2"/>
</dbReference>
<evidence type="ECO:0000256" key="3">
    <source>
        <dbReference type="SAM" id="MobiDB-lite"/>
    </source>
</evidence>
<dbReference type="Pfam" id="PF07653">
    <property type="entry name" value="SH3_2"/>
    <property type="match status" value="2"/>
</dbReference>
<name>A0A814BM59_9BILA</name>
<comment type="caution">
    <text evidence="5">The sequence shown here is derived from an EMBL/GenBank/DDBJ whole genome shotgun (WGS) entry which is preliminary data.</text>
</comment>